<dbReference type="RefSeq" id="WP_267532885.1">
    <property type="nucleotide sequence ID" value="NZ_JAPNKA010000001.1"/>
</dbReference>
<dbReference type="Pfam" id="PF03301">
    <property type="entry name" value="Trp_dioxygenase"/>
    <property type="match status" value="1"/>
</dbReference>
<dbReference type="Gene3D" id="1.20.58.480">
    <property type="match status" value="2"/>
</dbReference>
<accession>A0ABT3ZYZ5</accession>
<comment type="caution">
    <text evidence="2">The sequence shown here is derived from an EMBL/GenBank/DDBJ whole genome shotgun (WGS) entry which is preliminary data.</text>
</comment>
<evidence type="ECO:0000256" key="1">
    <source>
        <dbReference type="SAM" id="MobiDB-lite"/>
    </source>
</evidence>
<proteinExistence type="predicted"/>
<gene>
    <name evidence="2" type="ORF">OV287_05315</name>
</gene>
<organism evidence="2 3">
    <name type="scientific">Archangium lansingense</name>
    <dbReference type="NCBI Taxonomy" id="2995310"/>
    <lineage>
        <taxon>Bacteria</taxon>
        <taxon>Pseudomonadati</taxon>
        <taxon>Myxococcota</taxon>
        <taxon>Myxococcia</taxon>
        <taxon>Myxococcales</taxon>
        <taxon>Cystobacterineae</taxon>
        <taxon>Archangiaceae</taxon>
        <taxon>Archangium</taxon>
    </lineage>
</organism>
<evidence type="ECO:0000313" key="2">
    <source>
        <dbReference type="EMBL" id="MCY1073897.1"/>
    </source>
</evidence>
<dbReference type="Proteomes" id="UP001207654">
    <property type="component" value="Unassembled WGS sequence"/>
</dbReference>
<sequence>MEHIHPYSYAERLRRQLQGPWLNPLLKKWVGRGELDYEKYVRTPELLALQTPPEERVSDDELLFQVAHQTQELWLKLLSHESVEAVSELDRDALWEASARLERMLRVARCMASELGVLETLTPDTYQVIRRSLGNGSGQESPGYNAVRMAAEGLEGALERLLQRRGVTLVALYTGPAVAADLKRLCEQLVDYDEAFQNWLYAHFQLVRRTIGVDATVKALDGLPTRVLSGRMTKPLFPALWQVRVELTACWRREGGYAPGAPRGETETAGDTPPAVMASGTGTP</sequence>
<protein>
    <submittedName>
        <fullName evidence="2">Tryptophan 2,3-dioxygenase family protein</fullName>
    </submittedName>
</protein>
<dbReference type="PANTHER" id="PTHR10138">
    <property type="entry name" value="TRYPTOPHAN 2,3-DIOXYGENASE"/>
    <property type="match status" value="1"/>
</dbReference>
<name>A0ABT3ZYZ5_9BACT</name>
<keyword evidence="3" id="KW-1185">Reference proteome</keyword>
<dbReference type="EMBL" id="JAPNKA010000001">
    <property type="protein sequence ID" value="MCY1073897.1"/>
    <property type="molecule type" value="Genomic_DNA"/>
</dbReference>
<dbReference type="InterPro" id="IPR037217">
    <property type="entry name" value="Trp/Indoleamine_2_3_dOase-like"/>
</dbReference>
<dbReference type="InterPro" id="IPR004981">
    <property type="entry name" value="Trp_2_3_dOase"/>
</dbReference>
<dbReference type="SUPFAM" id="SSF140959">
    <property type="entry name" value="Indolic compounds 2,3-dioxygenase-like"/>
    <property type="match status" value="1"/>
</dbReference>
<reference evidence="2 3" key="1">
    <citation type="submission" date="2022-11" db="EMBL/GenBank/DDBJ databases">
        <title>Minimal conservation of predation-associated metabolite biosynthetic gene clusters underscores biosynthetic potential of Myxococcota including descriptions for ten novel species: Archangium lansinium sp. nov., Myxococcus landrumus sp. nov., Nannocystis bai.</title>
        <authorList>
            <person name="Ahearne A."/>
            <person name="Stevens C."/>
            <person name="Phillips K."/>
        </authorList>
    </citation>
    <scope>NUCLEOTIDE SEQUENCE [LARGE SCALE GENOMIC DNA]</scope>
    <source>
        <strain evidence="2 3">MIWBW</strain>
    </source>
</reference>
<feature type="region of interest" description="Disordered" evidence="1">
    <location>
        <begin position="256"/>
        <end position="284"/>
    </location>
</feature>
<evidence type="ECO:0000313" key="3">
    <source>
        <dbReference type="Proteomes" id="UP001207654"/>
    </source>
</evidence>
<dbReference type="PANTHER" id="PTHR10138:SF0">
    <property type="entry name" value="TRYPTOPHAN 2,3-DIOXYGENASE"/>
    <property type="match status" value="1"/>
</dbReference>